<evidence type="ECO:0000256" key="1">
    <source>
        <dbReference type="SAM" id="MobiDB-lite"/>
    </source>
</evidence>
<organism evidence="2 3">
    <name type="scientific">Daphnia sinensis</name>
    <dbReference type="NCBI Taxonomy" id="1820382"/>
    <lineage>
        <taxon>Eukaryota</taxon>
        <taxon>Metazoa</taxon>
        <taxon>Ecdysozoa</taxon>
        <taxon>Arthropoda</taxon>
        <taxon>Crustacea</taxon>
        <taxon>Branchiopoda</taxon>
        <taxon>Diplostraca</taxon>
        <taxon>Cladocera</taxon>
        <taxon>Anomopoda</taxon>
        <taxon>Daphniidae</taxon>
        <taxon>Daphnia</taxon>
        <taxon>Daphnia similis group</taxon>
    </lineage>
</organism>
<evidence type="ECO:0000313" key="3">
    <source>
        <dbReference type="Proteomes" id="UP000820818"/>
    </source>
</evidence>
<dbReference type="Proteomes" id="UP000820818">
    <property type="component" value="Linkage Group LG5"/>
</dbReference>
<name>A0AAD5PV80_9CRUS</name>
<sequence>MPAPPGLPPSVINYHVKGHTIKTYEIKNVRYNEKNIFKMRLHNPITVTSPQLGEDLSNRNRLRKNSSAYI</sequence>
<protein>
    <submittedName>
        <fullName evidence="2">Uncharacterized protein</fullName>
    </submittedName>
</protein>
<evidence type="ECO:0000313" key="2">
    <source>
        <dbReference type="EMBL" id="KAI9559258.1"/>
    </source>
</evidence>
<accession>A0AAD5PV80</accession>
<feature type="region of interest" description="Disordered" evidence="1">
    <location>
        <begin position="48"/>
        <end position="70"/>
    </location>
</feature>
<dbReference type="AlphaFoldDB" id="A0AAD5PV80"/>
<gene>
    <name evidence="2" type="ORF">GHT06_016047</name>
</gene>
<reference evidence="2 3" key="1">
    <citation type="submission" date="2022-05" db="EMBL/GenBank/DDBJ databases">
        <title>A multi-omics perspective on studying reproductive biology in Daphnia sinensis.</title>
        <authorList>
            <person name="Jia J."/>
        </authorList>
    </citation>
    <scope>NUCLEOTIDE SEQUENCE [LARGE SCALE GENOMIC DNA]</scope>
    <source>
        <strain evidence="2 3">WSL</strain>
    </source>
</reference>
<proteinExistence type="predicted"/>
<keyword evidence="3" id="KW-1185">Reference proteome</keyword>
<comment type="caution">
    <text evidence="2">The sequence shown here is derived from an EMBL/GenBank/DDBJ whole genome shotgun (WGS) entry which is preliminary data.</text>
</comment>
<dbReference type="EMBL" id="WJBH02000005">
    <property type="protein sequence ID" value="KAI9559258.1"/>
    <property type="molecule type" value="Genomic_DNA"/>
</dbReference>